<evidence type="ECO:0000313" key="2">
    <source>
        <dbReference type="EMBL" id="TFK79690.1"/>
    </source>
</evidence>
<dbReference type="AlphaFoldDB" id="A0A5C3NUM7"/>
<dbReference type="Pfam" id="PF06985">
    <property type="entry name" value="HET"/>
    <property type="match status" value="1"/>
</dbReference>
<sequence>MWLLNTSTAELRFFHSPSSVRYAILSHVWRDHEQSFQDLQTLRAQFTSPDGSPRARASSKIRECCLYAERAGYKWVWIDTCCIDKTSS</sequence>
<dbReference type="Proteomes" id="UP000308197">
    <property type="component" value="Unassembled WGS sequence"/>
</dbReference>
<protein>
    <recommendedName>
        <fullName evidence="1">Heterokaryon incompatibility domain-containing protein</fullName>
    </recommendedName>
</protein>
<keyword evidence="3" id="KW-1185">Reference proteome</keyword>
<evidence type="ECO:0000259" key="1">
    <source>
        <dbReference type="Pfam" id="PF06985"/>
    </source>
</evidence>
<dbReference type="PANTHER" id="PTHR10622:SF10">
    <property type="entry name" value="HET DOMAIN-CONTAINING PROTEIN"/>
    <property type="match status" value="1"/>
</dbReference>
<dbReference type="EMBL" id="ML211960">
    <property type="protein sequence ID" value="TFK79690.1"/>
    <property type="molecule type" value="Genomic_DNA"/>
</dbReference>
<dbReference type="PANTHER" id="PTHR10622">
    <property type="entry name" value="HET DOMAIN-CONTAINING PROTEIN"/>
    <property type="match status" value="1"/>
</dbReference>
<feature type="non-terminal residue" evidence="2">
    <location>
        <position position="88"/>
    </location>
</feature>
<organism evidence="2 3">
    <name type="scientific">Polyporus arcularius HHB13444</name>
    <dbReference type="NCBI Taxonomy" id="1314778"/>
    <lineage>
        <taxon>Eukaryota</taxon>
        <taxon>Fungi</taxon>
        <taxon>Dikarya</taxon>
        <taxon>Basidiomycota</taxon>
        <taxon>Agaricomycotina</taxon>
        <taxon>Agaricomycetes</taxon>
        <taxon>Polyporales</taxon>
        <taxon>Polyporaceae</taxon>
        <taxon>Polyporus</taxon>
    </lineage>
</organism>
<name>A0A5C3NUM7_9APHY</name>
<dbReference type="STRING" id="1314778.A0A5C3NUM7"/>
<dbReference type="InterPro" id="IPR010730">
    <property type="entry name" value="HET"/>
</dbReference>
<accession>A0A5C3NUM7</accession>
<proteinExistence type="predicted"/>
<evidence type="ECO:0000313" key="3">
    <source>
        <dbReference type="Proteomes" id="UP000308197"/>
    </source>
</evidence>
<reference evidence="2 3" key="1">
    <citation type="journal article" date="2019" name="Nat. Ecol. Evol.">
        <title>Megaphylogeny resolves global patterns of mushroom evolution.</title>
        <authorList>
            <person name="Varga T."/>
            <person name="Krizsan K."/>
            <person name="Foldi C."/>
            <person name="Dima B."/>
            <person name="Sanchez-Garcia M."/>
            <person name="Sanchez-Ramirez S."/>
            <person name="Szollosi G.J."/>
            <person name="Szarkandi J.G."/>
            <person name="Papp V."/>
            <person name="Albert L."/>
            <person name="Andreopoulos W."/>
            <person name="Angelini C."/>
            <person name="Antonin V."/>
            <person name="Barry K.W."/>
            <person name="Bougher N.L."/>
            <person name="Buchanan P."/>
            <person name="Buyck B."/>
            <person name="Bense V."/>
            <person name="Catcheside P."/>
            <person name="Chovatia M."/>
            <person name="Cooper J."/>
            <person name="Damon W."/>
            <person name="Desjardin D."/>
            <person name="Finy P."/>
            <person name="Geml J."/>
            <person name="Haridas S."/>
            <person name="Hughes K."/>
            <person name="Justo A."/>
            <person name="Karasinski D."/>
            <person name="Kautmanova I."/>
            <person name="Kiss B."/>
            <person name="Kocsube S."/>
            <person name="Kotiranta H."/>
            <person name="LaButti K.M."/>
            <person name="Lechner B.E."/>
            <person name="Liimatainen K."/>
            <person name="Lipzen A."/>
            <person name="Lukacs Z."/>
            <person name="Mihaltcheva S."/>
            <person name="Morgado L.N."/>
            <person name="Niskanen T."/>
            <person name="Noordeloos M.E."/>
            <person name="Ohm R.A."/>
            <person name="Ortiz-Santana B."/>
            <person name="Ovrebo C."/>
            <person name="Racz N."/>
            <person name="Riley R."/>
            <person name="Savchenko A."/>
            <person name="Shiryaev A."/>
            <person name="Soop K."/>
            <person name="Spirin V."/>
            <person name="Szebenyi C."/>
            <person name="Tomsovsky M."/>
            <person name="Tulloss R.E."/>
            <person name="Uehling J."/>
            <person name="Grigoriev I.V."/>
            <person name="Vagvolgyi C."/>
            <person name="Papp T."/>
            <person name="Martin F.M."/>
            <person name="Miettinen O."/>
            <person name="Hibbett D.S."/>
            <person name="Nagy L.G."/>
        </authorList>
    </citation>
    <scope>NUCLEOTIDE SEQUENCE [LARGE SCALE GENOMIC DNA]</scope>
    <source>
        <strain evidence="2 3">HHB13444</strain>
    </source>
</reference>
<dbReference type="InParanoid" id="A0A5C3NUM7"/>
<gene>
    <name evidence="2" type="ORF">K466DRAFT_457702</name>
</gene>
<feature type="domain" description="Heterokaryon incompatibility" evidence="1">
    <location>
        <begin position="22"/>
        <end position="86"/>
    </location>
</feature>